<feature type="domain" description="RNase H type-1" evidence="1">
    <location>
        <begin position="10"/>
        <end position="95"/>
    </location>
</feature>
<feature type="non-terminal residue" evidence="2">
    <location>
        <position position="128"/>
    </location>
</feature>
<gene>
    <name evidence="2" type="ORF">Gotri_024039</name>
</gene>
<dbReference type="Proteomes" id="UP000593568">
    <property type="component" value="Unassembled WGS sequence"/>
</dbReference>
<evidence type="ECO:0000313" key="2">
    <source>
        <dbReference type="EMBL" id="MBA0761385.1"/>
    </source>
</evidence>
<dbReference type="Pfam" id="PF13456">
    <property type="entry name" value="RVT_3"/>
    <property type="match status" value="1"/>
</dbReference>
<comment type="caution">
    <text evidence="2">The sequence shown here is derived from an EMBL/GenBank/DDBJ whole genome shotgun (WGS) entry which is preliminary data.</text>
</comment>
<reference evidence="2 3" key="1">
    <citation type="journal article" date="2019" name="Genome Biol. Evol.">
        <title>Insights into the evolution of the New World diploid cottons (Gossypium, subgenus Houzingenia) based on genome sequencing.</title>
        <authorList>
            <person name="Grover C.E."/>
            <person name="Arick M.A. 2nd"/>
            <person name="Thrash A."/>
            <person name="Conover J.L."/>
            <person name="Sanders W.S."/>
            <person name="Peterson D.G."/>
            <person name="Frelichowski J.E."/>
            <person name="Scheffler J.A."/>
            <person name="Scheffler B.E."/>
            <person name="Wendel J.F."/>
        </authorList>
    </citation>
    <scope>NUCLEOTIDE SEQUENCE [LARGE SCALE GENOMIC DNA]</scope>
    <source>
        <strain evidence="2">8</strain>
        <tissue evidence="2">Leaf</tissue>
    </source>
</reference>
<dbReference type="EMBL" id="JABEZW010000003">
    <property type="protein sequence ID" value="MBA0761385.1"/>
    <property type="molecule type" value="Genomic_DNA"/>
</dbReference>
<dbReference type="PANTHER" id="PTHR47074:SF61">
    <property type="entry name" value="RNASE H TYPE-1 DOMAIN-CONTAINING PROTEIN"/>
    <property type="match status" value="1"/>
</dbReference>
<organism evidence="2 3">
    <name type="scientific">Gossypium trilobum</name>
    <dbReference type="NCBI Taxonomy" id="34281"/>
    <lineage>
        <taxon>Eukaryota</taxon>
        <taxon>Viridiplantae</taxon>
        <taxon>Streptophyta</taxon>
        <taxon>Embryophyta</taxon>
        <taxon>Tracheophyta</taxon>
        <taxon>Spermatophyta</taxon>
        <taxon>Magnoliopsida</taxon>
        <taxon>eudicotyledons</taxon>
        <taxon>Gunneridae</taxon>
        <taxon>Pentapetalae</taxon>
        <taxon>rosids</taxon>
        <taxon>malvids</taxon>
        <taxon>Malvales</taxon>
        <taxon>Malvaceae</taxon>
        <taxon>Malvoideae</taxon>
        <taxon>Gossypium</taxon>
    </lineage>
</organism>
<dbReference type="PANTHER" id="PTHR47074">
    <property type="entry name" value="BNAC02G40300D PROTEIN"/>
    <property type="match status" value="1"/>
</dbReference>
<evidence type="ECO:0000313" key="3">
    <source>
        <dbReference type="Proteomes" id="UP000593568"/>
    </source>
</evidence>
<proteinExistence type="predicted"/>
<dbReference type="InterPro" id="IPR052929">
    <property type="entry name" value="RNase_H-like_EbsB-rel"/>
</dbReference>
<dbReference type="AlphaFoldDB" id="A0A7J9DLT2"/>
<dbReference type="GO" id="GO:0003676">
    <property type="term" value="F:nucleic acid binding"/>
    <property type="evidence" value="ECO:0007669"/>
    <property type="project" value="InterPro"/>
</dbReference>
<name>A0A7J9DLT2_9ROSI</name>
<evidence type="ECO:0000259" key="1">
    <source>
        <dbReference type="Pfam" id="PF13456"/>
    </source>
</evidence>
<sequence length="128" mass="14349">APESSYVKINFDVAFNKQGNRSCSGIIIRDLNSLVLGSKAVLNVNIPAMFAAEAPTCVQMIQMGLDLGFTTMKVEGDALSVVKKLQTDVEDRPKWKWIDGGRIRPTELYCCWELMMEEVSAIVFFKRL</sequence>
<protein>
    <recommendedName>
        <fullName evidence="1">RNase H type-1 domain-containing protein</fullName>
    </recommendedName>
</protein>
<dbReference type="InterPro" id="IPR002156">
    <property type="entry name" value="RNaseH_domain"/>
</dbReference>
<keyword evidence="3" id="KW-1185">Reference proteome</keyword>
<accession>A0A7J9DLT2</accession>
<dbReference type="GO" id="GO:0004523">
    <property type="term" value="F:RNA-DNA hybrid ribonuclease activity"/>
    <property type="evidence" value="ECO:0007669"/>
    <property type="project" value="InterPro"/>
</dbReference>